<evidence type="ECO:0000256" key="3">
    <source>
        <dbReference type="ARBA" id="ARBA00022618"/>
    </source>
</evidence>
<dbReference type="GO" id="GO:0051301">
    <property type="term" value="P:cell division"/>
    <property type="evidence" value="ECO:0007669"/>
    <property type="project" value="UniProtKB-KW"/>
</dbReference>
<gene>
    <name evidence="9" type="ORF">UFOPK2928_00214</name>
    <name evidence="10" type="ORF">UFOPK3786_00304</name>
    <name evidence="11" type="ORF">UFOPK4010_00127</name>
</gene>
<evidence type="ECO:0000256" key="6">
    <source>
        <dbReference type="ARBA" id="ARBA00023136"/>
    </source>
</evidence>
<organism evidence="11">
    <name type="scientific">freshwater metagenome</name>
    <dbReference type="NCBI Taxonomy" id="449393"/>
    <lineage>
        <taxon>unclassified sequences</taxon>
        <taxon>metagenomes</taxon>
        <taxon>ecological metagenomes</taxon>
    </lineage>
</organism>
<comment type="subcellular location">
    <subcellularLocation>
        <location evidence="1">Membrane</location>
    </subcellularLocation>
</comment>
<dbReference type="InterPro" id="IPR013685">
    <property type="entry name" value="POTRA_FtsQ_type"/>
</dbReference>
<evidence type="ECO:0000256" key="2">
    <source>
        <dbReference type="ARBA" id="ARBA00022475"/>
    </source>
</evidence>
<feature type="domain" description="POTRA" evidence="8">
    <location>
        <begin position="36"/>
        <end position="106"/>
    </location>
</feature>
<dbReference type="GO" id="GO:0005886">
    <property type="term" value="C:plasma membrane"/>
    <property type="evidence" value="ECO:0007669"/>
    <property type="project" value="TreeGrafter"/>
</dbReference>
<evidence type="ECO:0000256" key="7">
    <source>
        <dbReference type="ARBA" id="ARBA00023306"/>
    </source>
</evidence>
<keyword evidence="7" id="KW-0131">Cell cycle</keyword>
<reference evidence="11" key="1">
    <citation type="submission" date="2020-05" db="EMBL/GenBank/DDBJ databases">
        <authorList>
            <person name="Chiriac C."/>
            <person name="Salcher M."/>
            <person name="Ghai R."/>
            <person name="Kavagutti S V."/>
        </authorList>
    </citation>
    <scope>NUCLEOTIDE SEQUENCE</scope>
</reference>
<evidence type="ECO:0000313" key="11">
    <source>
        <dbReference type="EMBL" id="CAB4983671.1"/>
    </source>
</evidence>
<dbReference type="EMBL" id="CAFBNK010000034">
    <property type="protein sequence ID" value="CAB4945339.1"/>
    <property type="molecule type" value="Genomic_DNA"/>
</dbReference>
<dbReference type="EMBL" id="CAEZZY010000012">
    <property type="protein sequence ID" value="CAB4772084.1"/>
    <property type="molecule type" value="Genomic_DNA"/>
</dbReference>
<evidence type="ECO:0000313" key="9">
    <source>
        <dbReference type="EMBL" id="CAB4772084.1"/>
    </source>
</evidence>
<dbReference type="InterPro" id="IPR050487">
    <property type="entry name" value="FtsQ_DivIB"/>
</dbReference>
<evidence type="ECO:0000256" key="1">
    <source>
        <dbReference type="ARBA" id="ARBA00004370"/>
    </source>
</evidence>
<sequence length="233" mass="25067">MKLALQMKRRKAVLAISFTLMFFGAGSYLLGWSSLLTVKQIEITGSPTAASEKEVAKSLNLAQGEKLARVDPRALSHRLKATNWIESADISRNWLNGKVTIALHPRVPVALYAEPGKPQVALDASGAIFNLPGSLPSGLANVSATSIASGLTAIKVFTEMDKEFSAGIDLLTATSSTKLTVDGKFNSHRLRIIWGDGEDTSLKIKVINALLELPENKSIRLIDVTAPHAPIVR</sequence>
<dbReference type="InterPro" id="IPR034746">
    <property type="entry name" value="POTRA"/>
</dbReference>
<dbReference type="EMBL" id="CAFBOU010000004">
    <property type="protein sequence ID" value="CAB4983671.1"/>
    <property type="molecule type" value="Genomic_DNA"/>
</dbReference>
<dbReference type="Pfam" id="PF08478">
    <property type="entry name" value="POTRA_1"/>
    <property type="match status" value="1"/>
</dbReference>
<dbReference type="PANTHER" id="PTHR37820">
    <property type="entry name" value="CELL DIVISION PROTEIN DIVIB"/>
    <property type="match status" value="1"/>
</dbReference>
<evidence type="ECO:0000256" key="5">
    <source>
        <dbReference type="ARBA" id="ARBA00022989"/>
    </source>
</evidence>
<dbReference type="PANTHER" id="PTHR37820:SF1">
    <property type="entry name" value="CELL DIVISION PROTEIN FTSQ"/>
    <property type="match status" value="1"/>
</dbReference>
<name>A0A6J7MRY6_9ZZZZ</name>
<keyword evidence="5" id="KW-1133">Transmembrane helix</keyword>
<evidence type="ECO:0000313" key="10">
    <source>
        <dbReference type="EMBL" id="CAB4945339.1"/>
    </source>
</evidence>
<keyword evidence="3" id="KW-0132">Cell division</keyword>
<evidence type="ECO:0000259" key="8">
    <source>
        <dbReference type="PROSITE" id="PS51779"/>
    </source>
</evidence>
<accession>A0A6J7MRY6</accession>
<protein>
    <submittedName>
        <fullName evidence="11">Unannotated protein</fullName>
    </submittedName>
</protein>
<keyword evidence="4" id="KW-0812">Transmembrane</keyword>
<dbReference type="Gene3D" id="3.10.20.310">
    <property type="entry name" value="membrane protein fhac"/>
    <property type="match status" value="1"/>
</dbReference>
<keyword evidence="2" id="KW-1003">Cell membrane</keyword>
<keyword evidence="6" id="KW-0472">Membrane</keyword>
<dbReference type="PROSITE" id="PS51779">
    <property type="entry name" value="POTRA"/>
    <property type="match status" value="1"/>
</dbReference>
<proteinExistence type="predicted"/>
<evidence type="ECO:0000256" key="4">
    <source>
        <dbReference type="ARBA" id="ARBA00022692"/>
    </source>
</evidence>
<dbReference type="AlphaFoldDB" id="A0A6J7MRY6"/>